<dbReference type="InterPro" id="IPR005804">
    <property type="entry name" value="FA_desaturase_dom"/>
</dbReference>
<protein>
    <recommendedName>
        <fullName evidence="6">Fatty acid desaturase domain-containing protein</fullName>
    </recommendedName>
</protein>
<keyword evidence="1" id="KW-1133">Transmembrane helix</keyword>
<dbReference type="GO" id="GO:0016717">
    <property type="term" value="F:oxidoreductase activity, acting on paired donors, with oxidation of a pair of donors resulting in the reduction of molecular oxygen to two molecules of water"/>
    <property type="evidence" value="ECO:0007669"/>
    <property type="project" value="TreeGrafter"/>
</dbReference>
<dbReference type="GO" id="GO:0042759">
    <property type="term" value="P:long-chain fatty acid biosynthetic process"/>
    <property type="evidence" value="ECO:0007669"/>
    <property type="project" value="UniProtKB-ARBA"/>
</dbReference>
<dbReference type="CDD" id="cd03506">
    <property type="entry name" value="Delta6-FADS-like"/>
    <property type="match status" value="1"/>
</dbReference>
<keyword evidence="1" id="KW-0812">Transmembrane</keyword>
<dbReference type="GO" id="GO:0016020">
    <property type="term" value="C:membrane"/>
    <property type="evidence" value="ECO:0007669"/>
    <property type="project" value="TreeGrafter"/>
</dbReference>
<keyword evidence="2" id="KW-0732">Signal</keyword>
<evidence type="ECO:0000256" key="1">
    <source>
        <dbReference type="SAM" id="Phobius"/>
    </source>
</evidence>
<accession>A0A7S3QJG0</accession>
<feature type="signal peptide" evidence="2">
    <location>
        <begin position="1"/>
        <end position="16"/>
    </location>
</feature>
<dbReference type="Pfam" id="PF00487">
    <property type="entry name" value="FA_desaturase"/>
    <property type="match status" value="1"/>
</dbReference>
<dbReference type="InterPro" id="IPR012171">
    <property type="entry name" value="Fatty_acid_desaturase"/>
</dbReference>
<dbReference type="InterPro" id="IPR001199">
    <property type="entry name" value="Cyt_B5-like_heme/steroid-bd"/>
</dbReference>
<dbReference type="SUPFAM" id="SSF55856">
    <property type="entry name" value="Cytochrome b5-like heme/steroid binding domain"/>
    <property type="match status" value="1"/>
</dbReference>
<gene>
    <name evidence="5" type="ORF">CDEB00056_LOCUS24279</name>
</gene>
<dbReference type="Gene3D" id="3.10.120.10">
    <property type="entry name" value="Cytochrome b5-like heme/steroid binding domain"/>
    <property type="match status" value="1"/>
</dbReference>
<evidence type="ECO:0000313" key="5">
    <source>
        <dbReference type="EMBL" id="CAE0479425.1"/>
    </source>
</evidence>
<sequence length="491" mass="55594">METLVLLCLLAQTVSGFQLPVVSLSGAAHVPLHSRRSPSRHFFPTRIHSTIAKGEIEIDISKSPVQYECDENVDCTLTPCPEDEGCRTSLDVRIHKTWYNLSGWRKAHPAGSHWIDSYDGRDATEVMDAMHSEKAKEMYKRLPKSDEATSQVLESSTPLDTDVQMNFRKLRTDLEGKGWFEREYLHEFKLITIVSSLFVGAASVADSVPLLSTALLSLAFTNAGWIGHDYMHGVDEFSNKMKMFSSVCGGLGKSWWNDKHNNHHAHTNEMGIDGDMAEGPLLFSYAPDPANDSPMRKIQHFTMPFTFSLLFLLWRFRSLQAVVPAVEEKRPRAKEDLYALMVHYFLLLTFIPVNVWVPAMFMSGLMTAFIVTPTHQSDAFFNDNQEDWVTAQFKSTRNAVLTNPFSTWLWGGMQYQLEHHLFPTMPRSQYPKLKPIIEKFAAENGLEYLESGEVDILRTNWELYRDVAKADPVPGAPAGAYFSLEEKIASA</sequence>
<evidence type="ECO:0000256" key="2">
    <source>
        <dbReference type="SAM" id="SignalP"/>
    </source>
</evidence>
<feature type="domain" description="Cytochrome b5 heme-binding" evidence="3">
    <location>
        <begin position="94"/>
        <end position="141"/>
    </location>
</feature>
<reference evidence="5" key="1">
    <citation type="submission" date="2021-01" db="EMBL/GenBank/DDBJ databases">
        <authorList>
            <person name="Corre E."/>
            <person name="Pelletier E."/>
            <person name="Niang G."/>
            <person name="Scheremetjew M."/>
            <person name="Finn R."/>
            <person name="Kale V."/>
            <person name="Holt S."/>
            <person name="Cochrane G."/>
            <person name="Meng A."/>
            <person name="Brown T."/>
            <person name="Cohen L."/>
        </authorList>
    </citation>
    <scope>NUCLEOTIDE SEQUENCE</scope>
    <source>
        <strain evidence="5">MM31A-1</strain>
    </source>
</reference>
<feature type="chain" id="PRO_5030773580" description="Fatty acid desaturase domain-containing protein" evidence="2">
    <location>
        <begin position="17"/>
        <end position="491"/>
    </location>
</feature>
<evidence type="ECO:0000259" key="3">
    <source>
        <dbReference type="Pfam" id="PF00173"/>
    </source>
</evidence>
<name>A0A7S3QJG0_9STRA</name>
<proteinExistence type="predicted"/>
<dbReference type="PANTHER" id="PTHR19353:SF19">
    <property type="entry name" value="DELTA(5) FATTY ACID DESATURASE C-RELATED"/>
    <property type="match status" value="1"/>
</dbReference>
<dbReference type="PANTHER" id="PTHR19353">
    <property type="entry name" value="FATTY ACID DESATURASE 2"/>
    <property type="match status" value="1"/>
</dbReference>
<evidence type="ECO:0000259" key="4">
    <source>
        <dbReference type="Pfam" id="PF00487"/>
    </source>
</evidence>
<feature type="transmembrane region" description="Helical" evidence="1">
    <location>
        <begin position="298"/>
        <end position="316"/>
    </location>
</feature>
<evidence type="ECO:0008006" key="6">
    <source>
        <dbReference type="Google" id="ProtNLM"/>
    </source>
</evidence>
<organism evidence="5">
    <name type="scientific">Chaetoceros debilis</name>
    <dbReference type="NCBI Taxonomy" id="122233"/>
    <lineage>
        <taxon>Eukaryota</taxon>
        <taxon>Sar</taxon>
        <taxon>Stramenopiles</taxon>
        <taxon>Ochrophyta</taxon>
        <taxon>Bacillariophyta</taxon>
        <taxon>Coscinodiscophyceae</taxon>
        <taxon>Chaetocerotophycidae</taxon>
        <taxon>Chaetocerotales</taxon>
        <taxon>Chaetocerotaceae</taxon>
        <taxon>Chaetoceros</taxon>
    </lineage>
</organism>
<dbReference type="EMBL" id="HBIO01031678">
    <property type="protein sequence ID" value="CAE0479425.1"/>
    <property type="molecule type" value="Transcribed_RNA"/>
</dbReference>
<dbReference type="InterPro" id="IPR036400">
    <property type="entry name" value="Cyt_B5-like_heme/steroid_sf"/>
</dbReference>
<feature type="transmembrane region" description="Helical" evidence="1">
    <location>
        <begin position="337"/>
        <end position="357"/>
    </location>
</feature>
<feature type="domain" description="Fatty acid desaturase" evidence="4">
    <location>
        <begin position="213"/>
        <end position="450"/>
    </location>
</feature>
<dbReference type="Pfam" id="PF00173">
    <property type="entry name" value="Cyt-b5"/>
    <property type="match status" value="1"/>
</dbReference>
<dbReference type="AlphaFoldDB" id="A0A7S3QJG0"/>
<keyword evidence="1" id="KW-0472">Membrane</keyword>
<dbReference type="GO" id="GO:0006636">
    <property type="term" value="P:unsaturated fatty acid biosynthetic process"/>
    <property type="evidence" value="ECO:0007669"/>
    <property type="project" value="UniProtKB-ARBA"/>
</dbReference>